<evidence type="ECO:0000256" key="6">
    <source>
        <dbReference type="ARBA" id="ARBA00022967"/>
    </source>
</evidence>
<dbReference type="GO" id="GO:0045259">
    <property type="term" value="C:proton-transporting ATP synthase complex"/>
    <property type="evidence" value="ECO:0007669"/>
    <property type="project" value="UniProtKB-KW"/>
</dbReference>
<comment type="caution">
    <text evidence="13">The sequence shown here is derived from an EMBL/GenBank/DDBJ whole genome shotgun (WGS) entry which is preliminary data.</text>
</comment>
<dbReference type="InterPro" id="IPR027417">
    <property type="entry name" value="P-loop_NTPase"/>
</dbReference>
<dbReference type="CDD" id="cd01133">
    <property type="entry name" value="F1-ATPase_beta_CD"/>
    <property type="match status" value="1"/>
</dbReference>
<dbReference type="CDD" id="cd18110">
    <property type="entry name" value="ATP-synt_F1_beta_C"/>
    <property type="match status" value="1"/>
</dbReference>
<gene>
    <name evidence="11 13" type="primary">atpD</name>
    <name evidence="13" type="ORF">COY66_02165</name>
</gene>
<dbReference type="Gene3D" id="3.40.50.300">
    <property type="entry name" value="P-loop containing nucleotide triphosphate hydrolases"/>
    <property type="match status" value="1"/>
</dbReference>
<dbReference type="GO" id="GO:0005524">
    <property type="term" value="F:ATP binding"/>
    <property type="evidence" value="ECO:0007669"/>
    <property type="project" value="UniProtKB-UniRule"/>
</dbReference>
<evidence type="ECO:0000256" key="10">
    <source>
        <dbReference type="ARBA" id="ARBA00023310"/>
    </source>
</evidence>
<evidence type="ECO:0000256" key="8">
    <source>
        <dbReference type="ARBA" id="ARBA00023136"/>
    </source>
</evidence>
<dbReference type="InterPro" id="IPR036121">
    <property type="entry name" value="ATPase_F1/V1/A1_a/bsu_N_sf"/>
</dbReference>
<keyword evidence="3 11" id="KW-0813">Transport</keyword>
<keyword evidence="9 11" id="KW-0139">CF(1)</keyword>
<evidence type="ECO:0000256" key="7">
    <source>
        <dbReference type="ARBA" id="ARBA00023065"/>
    </source>
</evidence>
<keyword evidence="7 11" id="KW-0406">Ion transport</keyword>
<evidence type="ECO:0000313" key="14">
    <source>
        <dbReference type="Proteomes" id="UP000230779"/>
    </source>
</evidence>
<evidence type="ECO:0000259" key="12">
    <source>
        <dbReference type="SMART" id="SM00382"/>
    </source>
</evidence>
<dbReference type="Proteomes" id="UP000230779">
    <property type="component" value="Unassembled WGS sequence"/>
</dbReference>
<evidence type="ECO:0000256" key="2">
    <source>
        <dbReference type="ARBA" id="ARBA00008936"/>
    </source>
</evidence>
<keyword evidence="11" id="KW-1003">Cell membrane</keyword>
<evidence type="ECO:0000313" key="13">
    <source>
        <dbReference type="EMBL" id="PIY96955.1"/>
    </source>
</evidence>
<reference evidence="13 14" key="1">
    <citation type="submission" date="2017-09" db="EMBL/GenBank/DDBJ databases">
        <title>Depth-based differentiation of microbial function through sediment-hosted aquifers and enrichment of novel symbionts in the deep terrestrial subsurface.</title>
        <authorList>
            <person name="Probst A.J."/>
            <person name="Ladd B."/>
            <person name="Jarett J.K."/>
            <person name="Geller-Mcgrath D.E."/>
            <person name="Sieber C.M."/>
            <person name="Emerson J.B."/>
            <person name="Anantharaman K."/>
            <person name="Thomas B.C."/>
            <person name="Malmstrom R."/>
            <person name="Stieglmeier M."/>
            <person name="Klingl A."/>
            <person name="Woyke T."/>
            <person name="Ryan C.M."/>
            <person name="Banfield J.F."/>
        </authorList>
    </citation>
    <scope>NUCLEOTIDE SEQUENCE [LARGE SCALE GENOMIC DNA]</scope>
    <source>
        <strain evidence="13">CG_4_10_14_0_8_um_filter_42_10</strain>
    </source>
</reference>
<dbReference type="EMBL" id="PFMD01000024">
    <property type="protein sequence ID" value="PIY96955.1"/>
    <property type="molecule type" value="Genomic_DNA"/>
</dbReference>
<dbReference type="Gene3D" id="1.10.1140.10">
    <property type="entry name" value="Bovine Mitochondrial F1-atpase, Atp Synthase Beta Chain, Chain D, domain 3"/>
    <property type="match status" value="1"/>
</dbReference>
<keyword evidence="5 11" id="KW-0067">ATP-binding</keyword>
<dbReference type="NCBIfam" id="TIGR01039">
    <property type="entry name" value="atpD"/>
    <property type="match status" value="1"/>
</dbReference>
<dbReference type="FunFam" id="3.40.50.300:FF:000026">
    <property type="entry name" value="ATP synthase subunit beta"/>
    <property type="match status" value="1"/>
</dbReference>
<keyword evidence="6 11" id="KW-1278">Translocase</keyword>
<dbReference type="SUPFAM" id="SSF50615">
    <property type="entry name" value="N-terminal domain of alpha and beta subunits of F1 ATP synthase"/>
    <property type="match status" value="1"/>
</dbReference>
<evidence type="ECO:0000256" key="3">
    <source>
        <dbReference type="ARBA" id="ARBA00022448"/>
    </source>
</evidence>
<dbReference type="GO" id="GO:0005886">
    <property type="term" value="C:plasma membrane"/>
    <property type="evidence" value="ECO:0007669"/>
    <property type="project" value="UniProtKB-SubCell"/>
</dbReference>
<proteinExistence type="inferred from homology"/>
<dbReference type="InterPro" id="IPR055190">
    <property type="entry name" value="ATP-synt_VA_C"/>
</dbReference>
<evidence type="ECO:0000256" key="5">
    <source>
        <dbReference type="ARBA" id="ARBA00022840"/>
    </source>
</evidence>
<dbReference type="InterPro" id="IPR050053">
    <property type="entry name" value="ATPase_alpha/beta_chains"/>
</dbReference>
<accession>A0A2M7RJM6</accession>
<dbReference type="AlphaFoldDB" id="A0A2M7RJM6"/>
<dbReference type="InterPro" id="IPR005722">
    <property type="entry name" value="ATP_synth_F1_bsu"/>
</dbReference>
<dbReference type="Pfam" id="PF22919">
    <property type="entry name" value="ATP-synt_VA_C"/>
    <property type="match status" value="1"/>
</dbReference>
<feature type="domain" description="AAA+ ATPase" evidence="12">
    <location>
        <begin position="146"/>
        <end position="331"/>
    </location>
</feature>
<organism evidence="13 14">
    <name type="scientific">Candidatus Kerfeldbacteria bacterium CG_4_10_14_0_8_um_filter_42_10</name>
    <dbReference type="NCBI Taxonomy" id="2014248"/>
    <lineage>
        <taxon>Bacteria</taxon>
        <taxon>Candidatus Kerfeldiibacteriota</taxon>
    </lineage>
</organism>
<dbReference type="InterPro" id="IPR024034">
    <property type="entry name" value="ATPase_F1/V1_b/a_C"/>
</dbReference>
<dbReference type="InterPro" id="IPR003593">
    <property type="entry name" value="AAA+_ATPase"/>
</dbReference>
<dbReference type="Pfam" id="PF02874">
    <property type="entry name" value="ATP-synt_ab_N"/>
    <property type="match status" value="1"/>
</dbReference>
<sequence length="459" mass="50094">MTEKNTNGKVKQIIGAVVDVEFVGELPKIYDALEVFMPDHSKLVLEVQQHIGSNIVRTIAMGSTDGLSRNVEALATHAPISVPVGPETLGRMFDALGNPLDDKEPVVTKKRYPIHRHAPNFTDQSTKEEILETGIKVIDLICPIVKGGKVGMFGGAGVGKTVVIMELIRNIAQEHGGYSVFAGVGERSREGNGLYYEMSESGVLAKTSLVFGQMNEPPGVRARVGLSGLSMAEYFRDEENKDVLLFIDNIFRFTQAGSEVSALLGRIPSAVGYQPTLATDLGELQERITSTKKGSITSVQAIYVPADDLTDPAPATTFGHLDSTVVLSRALTELGIYPAVDPLDSTSTIMNPAVVGEEHYQVAREVQKVLQRYKDLQDIIAILGMEELSDQDKSIVARARKIQRFLSQPFFVAETFTGTEGKYVTLKETIKGFKEILEGKHDDKPESSFYMKGGISEVK</sequence>
<evidence type="ECO:0000256" key="4">
    <source>
        <dbReference type="ARBA" id="ARBA00022741"/>
    </source>
</evidence>
<keyword evidence="4 11" id="KW-0547">Nucleotide-binding</keyword>
<dbReference type="Pfam" id="PF00006">
    <property type="entry name" value="ATP-synt_ab"/>
    <property type="match status" value="1"/>
</dbReference>
<dbReference type="SUPFAM" id="SSF52540">
    <property type="entry name" value="P-loop containing nucleoside triphosphate hydrolases"/>
    <property type="match status" value="1"/>
</dbReference>
<feature type="binding site" evidence="11">
    <location>
        <begin position="154"/>
        <end position="161"/>
    </location>
    <ligand>
        <name>ATP</name>
        <dbReference type="ChEBI" id="CHEBI:30616"/>
    </ligand>
</feature>
<dbReference type="FunFam" id="1.10.1140.10:FF:000001">
    <property type="entry name" value="ATP synthase subunit beta"/>
    <property type="match status" value="1"/>
</dbReference>
<comment type="catalytic activity">
    <reaction evidence="11">
        <text>ATP + H2O + 4 H(+)(in) = ADP + phosphate + 5 H(+)(out)</text>
        <dbReference type="Rhea" id="RHEA:57720"/>
        <dbReference type="ChEBI" id="CHEBI:15377"/>
        <dbReference type="ChEBI" id="CHEBI:15378"/>
        <dbReference type="ChEBI" id="CHEBI:30616"/>
        <dbReference type="ChEBI" id="CHEBI:43474"/>
        <dbReference type="ChEBI" id="CHEBI:456216"/>
        <dbReference type="EC" id="7.1.2.2"/>
    </reaction>
</comment>
<dbReference type="HAMAP" id="MF_01347">
    <property type="entry name" value="ATP_synth_beta_bact"/>
    <property type="match status" value="1"/>
</dbReference>
<comment type="function">
    <text evidence="11">Produces ATP from ADP in the presence of a proton gradient across the membrane. The catalytic sites are hosted primarily by the beta subunits.</text>
</comment>
<dbReference type="InterPro" id="IPR004100">
    <property type="entry name" value="ATPase_F1/V1/A1_a/bsu_N"/>
</dbReference>
<dbReference type="PANTHER" id="PTHR15184">
    <property type="entry name" value="ATP SYNTHASE"/>
    <property type="match status" value="1"/>
</dbReference>
<name>A0A2M7RJM6_9BACT</name>
<dbReference type="PROSITE" id="PS00152">
    <property type="entry name" value="ATPASE_ALPHA_BETA"/>
    <property type="match status" value="1"/>
</dbReference>
<dbReference type="GO" id="GO:0046933">
    <property type="term" value="F:proton-transporting ATP synthase activity, rotational mechanism"/>
    <property type="evidence" value="ECO:0007669"/>
    <property type="project" value="UniProtKB-UniRule"/>
</dbReference>
<dbReference type="InterPro" id="IPR000194">
    <property type="entry name" value="ATPase_F1/V1/A1_a/bsu_nucl-bd"/>
</dbReference>
<evidence type="ECO:0000256" key="1">
    <source>
        <dbReference type="ARBA" id="ARBA00004370"/>
    </source>
</evidence>
<dbReference type="SUPFAM" id="SSF47917">
    <property type="entry name" value="C-terminal domain of alpha and beta subunits of F1 ATP synthase"/>
    <property type="match status" value="1"/>
</dbReference>
<keyword evidence="8 11" id="KW-0472">Membrane</keyword>
<comment type="similarity">
    <text evidence="2 11">Belongs to the ATPase alpha/beta chains family.</text>
</comment>
<dbReference type="EC" id="7.1.2.2" evidence="11"/>
<dbReference type="PANTHER" id="PTHR15184:SF71">
    <property type="entry name" value="ATP SYNTHASE SUBUNIT BETA, MITOCHONDRIAL"/>
    <property type="match status" value="1"/>
</dbReference>
<evidence type="ECO:0000256" key="9">
    <source>
        <dbReference type="ARBA" id="ARBA00023196"/>
    </source>
</evidence>
<dbReference type="SMART" id="SM00382">
    <property type="entry name" value="AAA"/>
    <property type="match status" value="1"/>
</dbReference>
<dbReference type="InterPro" id="IPR020003">
    <property type="entry name" value="ATPase_a/bsu_AS"/>
</dbReference>
<dbReference type="Gene3D" id="2.40.10.170">
    <property type="match status" value="1"/>
</dbReference>
<evidence type="ECO:0000256" key="11">
    <source>
        <dbReference type="HAMAP-Rule" id="MF_01347"/>
    </source>
</evidence>
<keyword evidence="10 11" id="KW-0066">ATP synthesis</keyword>
<keyword evidence="11" id="KW-0375">Hydrogen ion transport</keyword>
<comment type="subcellular location">
    <subcellularLocation>
        <location evidence="11">Cell membrane</location>
        <topology evidence="11">Peripheral membrane protein</topology>
    </subcellularLocation>
    <subcellularLocation>
        <location evidence="1">Membrane</location>
    </subcellularLocation>
</comment>
<dbReference type="CDD" id="cd18115">
    <property type="entry name" value="ATP-synt_F1_beta_N"/>
    <property type="match status" value="1"/>
</dbReference>
<protein>
    <recommendedName>
        <fullName evidence="11">ATP synthase subunit beta</fullName>
        <ecNumber evidence="11">7.1.2.2</ecNumber>
    </recommendedName>
    <alternativeName>
        <fullName evidence="11">ATP synthase F1 sector subunit beta</fullName>
    </alternativeName>
    <alternativeName>
        <fullName evidence="11">F-ATPase subunit beta</fullName>
    </alternativeName>
</protein>